<organism evidence="2">
    <name type="scientific">Rhizophora mucronata</name>
    <name type="common">Asiatic mangrove</name>
    <dbReference type="NCBI Taxonomy" id="61149"/>
    <lineage>
        <taxon>Eukaryota</taxon>
        <taxon>Viridiplantae</taxon>
        <taxon>Streptophyta</taxon>
        <taxon>Embryophyta</taxon>
        <taxon>Tracheophyta</taxon>
        <taxon>Spermatophyta</taxon>
        <taxon>Magnoliopsida</taxon>
        <taxon>eudicotyledons</taxon>
        <taxon>Gunneridae</taxon>
        <taxon>Pentapetalae</taxon>
        <taxon>rosids</taxon>
        <taxon>fabids</taxon>
        <taxon>Malpighiales</taxon>
        <taxon>Rhizophoraceae</taxon>
        <taxon>Rhizophora</taxon>
    </lineage>
</organism>
<accession>A0A2P2KBH1</accession>
<keyword evidence="1" id="KW-0472">Membrane</keyword>
<protein>
    <submittedName>
        <fullName evidence="2">WRKY transcription factor 26</fullName>
    </submittedName>
</protein>
<name>A0A2P2KBH1_RHIMU</name>
<proteinExistence type="predicted"/>
<dbReference type="EMBL" id="GGEC01022537">
    <property type="protein sequence ID" value="MBX03021.1"/>
    <property type="molecule type" value="Transcribed_RNA"/>
</dbReference>
<sequence length="119" mass="13346">MLITATIIPAISHCMLLCIVWLYLRCTSTHCIMATPSSSRYIMIVFALIRCYNCFGVCCSPLNMFTDIASKGCAFIVAPWIRIAFDNFLPILAPSVAIIQKINFTVCLHNYSWLCDSPL</sequence>
<reference evidence="2" key="1">
    <citation type="submission" date="2018-02" db="EMBL/GenBank/DDBJ databases">
        <title>Rhizophora mucronata_Transcriptome.</title>
        <authorList>
            <person name="Meera S.P."/>
            <person name="Sreeshan A."/>
            <person name="Augustine A."/>
        </authorList>
    </citation>
    <scope>NUCLEOTIDE SEQUENCE</scope>
    <source>
        <tissue evidence="2">Leaf</tissue>
    </source>
</reference>
<feature type="transmembrane region" description="Helical" evidence="1">
    <location>
        <begin position="6"/>
        <end position="24"/>
    </location>
</feature>
<dbReference type="AlphaFoldDB" id="A0A2P2KBH1"/>
<evidence type="ECO:0000256" key="1">
    <source>
        <dbReference type="SAM" id="Phobius"/>
    </source>
</evidence>
<keyword evidence="1" id="KW-1133">Transmembrane helix</keyword>
<evidence type="ECO:0000313" key="2">
    <source>
        <dbReference type="EMBL" id="MBX03021.1"/>
    </source>
</evidence>
<keyword evidence="1" id="KW-0812">Transmembrane</keyword>